<dbReference type="InterPro" id="IPR015424">
    <property type="entry name" value="PyrdxlP-dep_Trfase"/>
</dbReference>
<accession>A0A9X3N807</accession>
<dbReference type="InterPro" id="IPR020578">
    <property type="entry name" value="Aminotrans_V_PyrdxlP_BS"/>
</dbReference>
<dbReference type="InterPro" id="IPR015422">
    <property type="entry name" value="PyrdxlP-dep_Trfase_small"/>
</dbReference>
<dbReference type="PROSITE" id="PS00595">
    <property type="entry name" value="AA_TRANSFER_CLASS_5"/>
    <property type="match status" value="1"/>
</dbReference>
<keyword evidence="7" id="KW-1185">Reference proteome</keyword>
<dbReference type="InterPro" id="IPR000192">
    <property type="entry name" value="Aminotrans_V_dom"/>
</dbReference>
<evidence type="ECO:0000256" key="3">
    <source>
        <dbReference type="RuleBase" id="RU004075"/>
    </source>
</evidence>
<dbReference type="InterPro" id="IPR015421">
    <property type="entry name" value="PyrdxlP-dep_Trfase_major"/>
</dbReference>
<proteinExistence type="inferred from homology"/>
<comment type="similarity">
    <text evidence="3">Belongs to the class-V pyridoxal-phosphate-dependent aminotransferase family.</text>
</comment>
<feature type="domain" description="Aminotransferase class V" evidence="5">
    <location>
        <begin position="31"/>
        <end position="323"/>
    </location>
</feature>
<dbReference type="EMBL" id="JAPDDP010000009">
    <property type="protein sequence ID" value="MDA0180114.1"/>
    <property type="molecule type" value="Genomic_DNA"/>
</dbReference>
<name>A0A9X3N807_9ACTN</name>
<keyword evidence="6" id="KW-0808">Transferase</keyword>
<keyword evidence="6" id="KW-0032">Aminotransferase</keyword>
<comment type="caution">
    <text evidence="6">The sequence shown here is derived from an EMBL/GenBank/DDBJ whole genome shotgun (WGS) entry which is preliminary data.</text>
</comment>
<evidence type="ECO:0000256" key="4">
    <source>
        <dbReference type="RuleBase" id="RU004504"/>
    </source>
</evidence>
<evidence type="ECO:0000313" key="7">
    <source>
        <dbReference type="Proteomes" id="UP001147653"/>
    </source>
</evidence>
<dbReference type="Proteomes" id="UP001147653">
    <property type="component" value="Unassembled WGS sequence"/>
</dbReference>
<reference evidence="6" key="1">
    <citation type="submission" date="2022-10" db="EMBL/GenBank/DDBJ databases">
        <title>The WGS of Solirubrobacter phytolaccae KCTC 29190.</title>
        <authorList>
            <person name="Jiang Z."/>
        </authorList>
    </citation>
    <scope>NUCLEOTIDE SEQUENCE</scope>
    <source>
        <strain evidence="6">KCTC 29190</strain>
    </source>
</reference>
<evidence type="ECO:0000259" key="5">
    <source>
        <dbReference type="Pfam" id="PF00266"/>
    </source>
</evidence>
<dbReference type="SUPFAM" id="SSF53383">
    <property type="entry name" value="PLP-dependent transferases"/>
    <property type="match status" value="1"/>
</dbReference>
<comment type="cofactor">
    <cofactor evidence="1 4">
        <name>pyridoxal 5'-phosphate</name>
        <dbReference type="ChEBI" id="CHEBI:597326"/>
    </cofactor>
</comment>
<dbReference type="PANTHER" id="PTHR43586:SF15">
    <property type="entry name" value="BLR3095 PROTEIN"/>
    <property type="match status" value="1"/>
</dbReference>
<dbReference type="Gene3D" id="3.90.1150.10">
    <property type="entry name" value="Aspartate Aminotransferase, domain 1"/>
    <property type="match status" value="1"/>
</dbReference>
<evidence type="ECO:0000256" key="2">
    <source>
        <dbReference type="ARBA" id="ARBA00022898"/>
    </source>
</evidence>
<protein>
    <submittedName>
        <fullName evidence="6">Aminotransferase class V-fold PLP-dependent enzyme</fullName>
    </submittedName>
</protein>
<keyword evidence="2" id="KW-0663">Pyridoxal phosphate</keyword>
<dbReference type="Gene3D" id="3.40.640.10">
    <property type="entry name" value="Type I PLP-dependent aspartate aminotransferase-like (Major domain)"/>
    <property type="match status" value="1"/>
</dbReference>
<gene>
    <name evidence="6" type="ORF">OJ997_07385</name>
</gene>
<dbReference type="RefSeq" id="WP_270024424.1">
    <property type="nucleotide sequence ID" value="NZ_JAPDDP010000009.1"/>
</dbReference>
<dbReference type="Pfam" id="PF00266">
    <property type="entry name" value="Aminotran_5"/>
    <property type="match status" value="1"/>
</dbReference>
<dbReference type="AlphaFoldDB" id="A0A9X3N807"/>
<dbReference type="GO" id="GO:0008483">
    <property type="term" value="F:transaminase activity"/>
    <property type="evidence" value="ECO:0007669"/>
    <property type="project" value="UniProtKB-KW"/>
</dbReference>
<evidence type="ECO:0000313" key="6">
    <source>
        <dbReference type="EMBL" id="MDA0180114.1"/>
    </source>
</evidence>
<evidence type="ECO:0000256" key="1">
    <source>
        <dbReference type="ARBA" id="ARBA00001933"/>
    </source>
</evidence>
<sequence>MPSPLSARLQAVIGVSEDWVRDLYPATRDQVYLDVAAVGIVSTRVEAAMAEVLAAHGRRGIGAAAGWGAMIARARALVAALVGGHEDRVAFTQNTSTGLALVANGVDWSAGDNVVVPAGEFPSNFYPWTQLRRRGVELREVPMVDGHADLAAAAALVDDRTRVLAISAVQYSSGYRYDLAPLGELCRARDTLLVVDGTQAAGALTLDADATGIDVLAVSAHKWMLGPLGIGFVALSERAMGRLHPSTAGWLSVERPFDFDHEPQLAGDGRRFESGTENMVGIAGLGATVGIVLELGREAVETLVLDRTAELTELLIAAGLTPTRTSERSHWSGILIATTGDDDAALHRRLLDADVRCSLRGGGIRFAPHYYTTASDIERLAAALPA</sequence>
<dbReference type="PANTHER" id="PTHR43586">
    <property type="entry name" value="CYSTEINE DESULFURASE"/>
    <property type="match status" value="1"/>
</dbReference>
<organism evidence="6 7">
    <name type="scientific">Solirubrobacter phytolaccae</name>
    <dbReference type="NCBI Taxonomy" id="1404360"/>
    <lineage>
        <taxon>Bacteria</taxon>
        <taxon>Bacillati</taxon>
        <taxon>Actinomycetota</taxon>
        <taxon>Thermoleophilia</taxon>
        <taxon>Solirubrobacterales</taxon>
        <taxon>Solirubrobacteraceae</taxon>
        <taxon>Solirubrobacter</taxon>
    </lineage>
</organism>